<evidence type="ECO:0000313" key="2">
    <source>
        <dbReference type="EMBL" id="CAD9183306.1"/>
    </source>
</evidence>
<name>A0A7S1S5B4_ALECA</name>
<dbReference type="InterPro" id="IPR046985">
    <property type="entry name" value="IP5"/>
</dbReference>
<evidence type="ECO:0000259" key="1">
    <source>
        <dbReference type="Pfam" id="PF22669"/>
    </source>
</evidence>
<dbReference type="InterPro" id="IPR036691">
    <property type="entry name" value="Endo/exonu/phosph_ase_sf"/>
</dbReference>
<accession>A0A7S1S5B4</accession>
<gene>
    <name evidence="2" type="ORF">ACAT0790_LOCUS60078</name>
</gene>
<dbReference type="EMBL" id="HBGE01100860">
    <property type="protein sequence ID" value="CAD9183306.1"/>
    <property type="molecule type" value="Transcribed_RNA"/>
</dbReference>
<dbReference type="InterPro" id="IPR000300">
    <property type="entry name" value="IPPc"/>
</dbReference>
<feature type="domain" description="Inositol polyphosphate-related phosphatase" evidence="1">
    <location>
        <begin position="5"/>
        <end position="70"/>
    </location>
</feature>
<dbReference type="Gene3D" id="3.60.10.10">
    <property type="entry name" value="Endonuclease/exonuclease/phosphatase"/>
    <property type="match status" value="1"/>
</dbReference>
<protein>
    <recommendedName>
        <fullName evidence="1">Inositol polyphosphate-related phosphatase domain-containing protein</fullName>
    </recommendedName>
</protein>
<proteinExistence type="predicted"/>
<organism evidence="2">
    <name type="scientific">Alexandrium catenella</name>
    <name type="common">Red tide dinoflagellate</name>
    <name type="synonym">Gonyaulax catenella</name>
    <dbReference type="NCBI Taxonomy" id="2925"/>
    <lineage>
        <taxon>Eukaryota</taxon>
        <taxon>Sar</taxon>
        <taxon>Alveolata</taxon>
        <taxon>Dinophyceae</taxon>
        <taxon>Gonyaulacales</taxon>
        <taxon>Pyrocystaceae</taxon>
        <taxon>Alexandrium</taxon>
    </lineage>
</organism>
<dbReference type="SUPFAM" id="SSF56219">
    <property type="entry name" value="DNase I-like"/>
    <property type="match status" value="1"/>
</dbReference>
<dbReference type="AlphaFoldDB" id="A0A7S1S5B4"/>
<sequence length="97" mass="11504">MWPLFEEAAIHFPPTYKFDAHTARYDSSKKQRVPSWTDRILWKRDPHIRPVAYHSVEGMQCSDHRPIFAQFEVQVDLSNWEGPDEDVPDSRRCWSSS</sequence>
<dbReference type="Pfam" id="PF22669">
    <property type="entry name" value="Exo_endo_phos2"/>
    <property type="match status" value="1"/>
</dbReference>
<dbReference type="GO" id="GO:0046856">
    <property type="term" value="P:phosphatidylinositol dephosphorylation"/>
    <property type="evidence" value="ECO:0007669"/>
    <property type="project" value="InterPro"/>
</dbReference>
<dbReference type="GO" id="GO:0004439">
    <property type="term" value="F:phosphatidylinositol-4,5-bisphosphate 5-phosphatase activity"/>
    <property type="evidence" value="ECO:0007669"/>
    <property type="project" value="TreeGrafter"/>
</dbReference>
<reference evidence="2" key="1">
    <citation type="submission" date="2021-01" db="EMBL/GenBank/DDBJ databases">
        <authorList>
            <person name="Corre E."/>
            <person name="Pelletier E."/>
            <person name="Niang G."/>
            <person name="Scheremetjew M."/>
            <person name="Finn R."/>
            <person name="Kale V."/>
            <person name="Holt S."/>
            <person name="Cochrane G."/>
            <person name="Meng A."/>
            <person name="Brown T."/>
            <person name="Cohen L."/>
        </authorList>
    </citation>
    <scope>NUCLEOTIDE SEQUENCE</scope>
    <source>
        <strain evidence="2">OF101</strain>
    </source>
</reference>
<dbReference type="PANTHER" id="PTHR11200">
    <property type="entry name" value="INOSITOL 5-PHOSPHATASE"/>
    <property type="match status" value="1"/>
</dbReference>